<evidence type="ECO:0000256" key="1">
    <source>
        <dbReference type="SAM" id="MobiDB-lite"/>
    </source>
</evidence>
<dbReference type="OrthoDB" id="2373559at2759"/>
<dbReference type="CDD" id="cd09917">
    <property type="entry name" value="F-box_SF"/>
    <property type="match status" value="1"/>
</dbReference>
<dbReference type="InterPro" id="IPR036047">
    <property type="entry name" value="F-box-like_dom_sf"/>
</dbReference>
<dbReference type="InterPro" id="IPR001810">
    <property type="entry name" value="F-box_dom"/>
</dbReference>
<keyword evidence="4" id="KW-1185">Reference proteome</keyword>
<dbReference type="SMART" id="SM00256">
    <property type="entry name" value="FBOX"/>
    <property type="match status" value="1"/>
</dbReference>
<reference evidence="3" key="1">
    <citation type="journal article" date="2020" name="Fungal Divers.">
        <title>Resolving the Mortierellaceae phylogeny through synthesis of multi-gene phylogenetics and phylogenomics.</title>
        <authorList>
            <person name="Vandepol N."/>
            <person name="Liber J."/>
            <person name="Desiro A."/>
            <person name="Na H."/>
            <person name="Kennedy M."/>
            <person name="Barry K."/>
            <person name="Grigoriev I.V."/>
            <person name="Miller A.N."/>
            <person name="O'Donnell K."/>
            <person name="Stajich J.E."/>
            <person name="Bonito G."/>
        </authorList>
    </citation>
    <scope>NUCLEOTIDE SEQUENCE</scope>
    <source>
        <strain evidence="3">KOD948</strain>
    </source>
</reference>
<gene>
    <name evidence="3" type="ORF">BG011_010074</name>
</gene>
<evidence type="ECO:0000259" key="2">
    <source>
        <dbReference type="PROSITE" id="PS50181"/>
    </source>
</evidence>
<dbReference type="Proteomes" id="UP000726737">
    <property type="component" value="Unassembled WGS sequence"/>
</dbReference>
<evidence type="ECO:0000313" key="4">
    <source>
        <dbReference type="Proteomes" id="UP000726737"/>
    </source>
</evidence>
<feature type="region of interest" description="Disordered" evidence="1">
    <location>
        <begin position="1"/>
        <end position="36"/>
    </location>
</feature>
<evidence type="ECO:0000313" key="3">
    <source>
        <dbReference type="EMBL" id="KAG0248623.1"/>
    </source>
</evidence>
<dbReference type="Gene3D" id="1.20.1280.50">
    <property type="match status" value="1"/>
</dbReference>
<feature type="compositionally biased region" description="Polar residues" evidence="1">
    <location>
        <begin position="27"/>
        <end position="36"/>
    </location>
</feature>
<accession>A0A9P6TVP0</accession>
<dbReference type="EMBL" id="JAAAJA010000953">
    <property type="protein sequence ID" value="KAG0248623.1"/>
    <property type="molecule type" value="Genomic_DNA"/>
</dbReference>
<dbReference type="SUPFAM" id="SSF81383">
    <property type="entry name" value="F-box domain"/>
    <property type="match status" value="1"/>
</dbReference>
<organism evidence="3 4">
    <name type="scientific">Mortierella polycephala</name>
    <dbReference type="NCBI Taxonomy" id="41804"/>
    <lineage>
        <taxon>Eukaryota</taxon>
        <taxon>Fungi</taxon>
        <taxon>Fungi incertae sedis</taxon>
        <taxon>Mucoromycota</taxon>
        <taxon>Mortierellomycotina</taxon>
        <taxon>Mortierellomycetes</taxon>
        <taxon>Mortierellales</taxon>
        <taxon>Mortierellaceae</taxon>
        <taxon>Mortierella</taxon>
    </lineage>
</organism>
<name>A0A9P6TVP0_9FUNG</name>
<dbReference type="SUPFAM" id="SSF52047">
    <property type="entry name" value="RNI-like"/>
    <property type="match status" value="1"/>
</dbReference>
<proteinExistence type="predicted"/>
<feature type="compositionally biased region" description="Basic residues" evidence="1">
    <location>
        <begin position="12"/>
        <end position="25"/>
    </location>
</feature>
<comment type="caution">
    <text evidence="3">The sequence shown here is derived from an EMBL/GenBank/DDBJ whole genome shotgun (WGS) entry which is preliminary data.</text>
</comment>
<dbReference type="AlphaFoldDB" id="A0A9P6TVP0"/>
<dbReference type="Pfam" id="PF12937">
    <property type="entry name" value="F-box-like"/>
    <property type="match status" value="1"/>
</dbReference>
<protein>
    <recommendedName>
        <fullName evidence="2">F-box domain-containing protein</fullName>
    </recommendedName>
</protein>
<sequence length="631" mass="72900">MTGVHELVPVKKNNRRRKRKNKRKAQPPTTFTIQRSSSTAQLGNRCRLPIEVVEQIFQYASQSSLRVTLSLVCREWNIISQQFIKRVGTWKSFGQDYQDALMTEIRSGTLNTLDCFMECDPGTPFPYELDDWNFTSKRWNAFMANIQSMSTAAAAQQGNNNPFREFKEVRMLGYNIEDDDRMWALLDHFQFIEKLSIHIYNGPNLWIFQLLDHCPTLRHLDVTGRKGRGLWLYDGENTSPDARYQLQEFTSRSANMEDCLLRIFKALGVDEPIEGGFYFMDSTPMDIRNVYKVAARSCPKLEWFHVSQSIKKDSDEFQLGIDFFPKAEMCTTAMVDLRLTPKAWAHFRQLTVLEISYSTATMETLAMILQETPRLQHLYASRIKVDINELMTYNNAIANAILDQARARMRRAREARTGTGSATPILGGVDEPLQVEGPLWSCQNTLQTLDIGMEEKNSPEKYNFFEGFAALFTKLTTLILRLDEFYVGQQMDHRTKGKSIEQQASDEWKHQAQARVPHYLKLLQPLRSLQSITFRVEGIPGVLDVSDFELLRRTIDLNPILFNAQVLPMGEIQVESPRAPEVVCWPGLDSFKVYYQRSGMVHDYDPLLKQLHELRPGVEFGFLRFFDRPED</sequence>
<dbReference type="PROSITE" id="PS50181">
    <property type="entry name" value="FBOX"/>
    <property type="match status" value="1"/>
</dbReference>
<feature type="domain" description="F-box" evidence="2">
    <location>
        <begin position="42"/>
        <end position="93"/>
    </location>
</feature>